<accession>A0A7J4XC17</accession>
<gene>
    <name evidence="2" type="ORF">F3F73_23270</name>
</gene>
<protein>
    <recommendedName>
        <fullName evidence="4">T9SS type A sorting domain-containing protein</fullName>
    </recommendedName>
</protein>
<dbReference type="EMBL" id="VWMK01000043">
    <property type="protein sequence ID" value="KAA3756673.1"/>
    <property type="molecule type" value="Genomic_DNA"/>
</dbReference>
<evidence type="ECO:0000313" key="3">
    <source>
        <dbReference type="Proteomes" id="UP000422221"/>
    </source>
</evidence>
<feature type="signal peptide" evidence="1">
    <location>
        <begin position="1"/>
        <end position="19"/>
    </location>
</feature>
<comment type="caution">
    <text evidence="2">The sequence shown here is derived from an EMBL/GenBank/DDBJ whole genome shotgun (WGS) entry which is preliminary data.</text>
</comment>
<feature type="chain" id="PRO_5029814278" description="T9SS type A sorting domain-containing protein" evidence="1">
    <location>
        <begin position="20"/>
        <end position="415"/>
    </location>
</feature>
<reference evidence="2 3" key="1">
    <citation type="journal article" date="2019" name="Nat. Med.">
        <title>A library of human gut bacterial isolates paired with longitudinal multiomics data enables mechanistic microbiome research.</title>
        <authorList>
            <person name="Poyet M."/>
            <person name="Groussin M."/>
            <person name="Gibbons S.M."/>
            <person name="Avila-Pacheco J."/>
            <person name="Jiang X."/>
            <person name="Kearney S.M."/>
            <person name="Perrotta A.R."/>
            <person name="Berdy B."/>
            <person name="Zhao S."/>
            <person name="Lieberman T.D."/>
            <person name="Swanson P.K."/>
            <person name="Smith M."/>
            <person name="Roesemann S."/>
            <person name="Alexander J.E."/>
            <person name="Rich S.A."/>
            <person name="Livny J."/>
            <person name="Vlamakis H."/>
            <person name="Clish C."/>
            <person name="Bullock K."/>
            <person name="Deik A."/>
            <person name="Scott J."/>
            <person name="Pierce K.A."/>
            <person name="Xavier R.J."/>
            <person name="Alm E.J."/>
        </authorList>
    </citation>
    <scope>NUCLEOTIDE SEQUENCE [LARGE SCALE GENOMIC DNA]</scope>
    <source>
        <strain evidence="2 3">BIOML-A10</strain>
    </source>
</reference>
<evidence type="ECO:0000256" key="1">
    <source>
        <dbReference type="SAM" id="SignalP"/>
    </source>
</evidence>
<sequence>MRKTVLLLGMALIASSAMMGQVVNRNMAAAITSENAELVLDSVVTKTREGKPNAKVVYGYDSEKRKAYEVSISYSEWSTPAYAPAYGDSIEYTYDQAGLLLKESTYRNNSYGGTPEYQLNSYIDYEYNAKGQLIKSTTYRYNDNIEAFVDNSINDYEYLEDGSLKTKIESARPAGAPWETGIKPMEKSSKTEYMEFAGIDLPKKAENYFYTAGTDGEEGTWRLSNYSVLTYNDKNLLAKREFYNQDYQSGDWKLYSWESYIYNDNGQVTYKESAGQDYSTGTIEVNAKVTYTYDANNNLEKITGETYQSYKNDWVPNNPITYFYSPFVPTSIHNTETSQKTDVYYNISAKEICVQTEGLISAVFIHSIAGLELIRVSGLNSNQYALNTSNWEAGLYIVTLIVDGKIYNEKIYIYE</sequence>
<dbReference type="Proteomes" id="UP000422221">
    <property type="component" value="Unassembled WGS sequence"/>
</dbReference>
<dbReference type="RefSeq" id="WP_005924102.1">
    <property type="nucleotide sequence ID" value="NZ_CABKSE010000001.1"/>
</dbReference>
<evidence type="ECO:0000313" key="2">
    <source>
        <dbReference type="EMBL" id="KAA3756673.1"/>
    </source>
</evidence>
<name>A0A7J4XC17_9BACE</name>
<evidence type="ECO:0008006" key="4">
    <source>
        <dbReference type="Google" id="ProtNLM"/>
    </source>
</evidence>
<dbReference type="Gene3D" id="2.40.128.720">
    <property type="match status" value="2"/>
</dbReference>
<organism evidence="2 3">
    <name type="scientific">Bacteroides salyersiae</name>
    <dbReference type="NCBI Taxonomy" id="291644"/>
    <lineage>
        <taxon>Bacteria</taxon>
        <taxon>Pseudomonadati</taxon>
        <taxon>Bacteroidota</taxon>
        <taxon>Bacteroidia</taxon>
        <taxon>Bacteroidales</taxon>
        <taxon>Bacteroidaceae</taxon>
        <taxon>Bacteroides</taxon>
    </lineage>
</organism>
<keyword evidence="1" id="KW-0732">Signal</keyword>
<dbReference type="AlphaFoldDB" id="A0A7J4XC17"/>
<proteinExistence type="predicted"/>